<dbReference type="Pfam" id="PF13188">
    <property type="entry name" value="PAS_8"/>
    <property type="match status" value="1"/>
</dbReference>
<dbReference type="InterPro" id="IPR035965">
    <property type="entry name" value="PAS-like_dom_sf"/>
</dbReference>
<feature type="domain" description="PAS" evidence="1">
    <location>
        <begin position="24"/>
        <end position="85"/>
    </location>
</feature>
<dbReference type="InterPro" id="IPR052155">
    <property type="entry name" value="Biofilm_reg_signaling"/>
</dbReference>
<dbReference type="Pfam" id="PF00512">
    <property type="entry name" value="HisKA"/>
    <property type="match status" value="1"/>
</dbReference>
<sequence>MNGRVAVKEGFKVNDGIIESNPINGEILLSAFDFSPSGIVVIDSSSRIIQVNHAFARLLRYSAPEEIIGLDIRDMIPPEQRLTLRPDQEPEPASSERGDEISEFAALAGSSENMDRELITRDETRIPVKFFLWKVREDPVSGVWYGAFVWDRTVAVQERRINEAMLNLKKAILDNVPDFVWMVDQRGRFISVNRAFAEFHLMSPSAFFGRQPSEFKDFPDYEILLAHNDLVLNSGKRHTYEMKFIHNDCEFWFETSKTPILDMDGGVMGIICLARDISERKKRELDRAMGERFMGALEMAGAVCHEINQPLQAGMGYAELLVMELNSGDQKIDLADRIIKCLDKIGELTRKLTTVTKYETRDYVFRGKRIIDIHKSAKTENGDTA</sequence>
<evidence type="ECO:0000259" key="2">
    <source>
        <dbReference type="PROSITE" id="PS50113"/>
    </source>
</evidence>
<dbReference type="PANTHER" id="PTHR44757:SF2">
    <property type="entry name" value="BIOFILM ARCHITECTURE MAINTENANCE PROTEIN MBAA"/>
    <property type="match status" value="1"/>
</dbReference>
<dbReference type="InterPro" id="IPR000014">
    <property type="entry name" value="PAS"/>
</dbReference>
<dbReference type="Gene3D" id="3.30.450.20">
    <property type="entry name" value="PAS domain"/>
    <property type="match status" value="2"/>
</dbReference>
<dbReference type="Gene3D" id="1.10.287.130">
    <property type="match status" value="1"/>
</dbReference>
<dbReference type="EMBL" id="PGXC01000008">
    <property type="protein sequence ID" value="PKK90073.1"/>
    <property type="molecule type" value="Genomic_DNA"/>
</dbReference>
<dbReference type="Proteomes" id="UP000233256">
    <property type="component" value="Unassembled WGS sequence"/>
</dbReference>
<dbReference type="SMART" id="SM00086">
    <property type="entry name" value="PAC"/>
    <property type="match status" value="1"/>
</dbReference>
<evidence type="ECO:0000313" key="4">
    <source>
        <dbReference type="Proteomes" id="UP000233256"/>
    </source>
</evidence>
<dbReference type="PROSITE" id="PS50112">
    <property type="entry name" value="PAS"/>
    <property type="match status" value="1"/>
</dbReference>
<evidence type="ECO:0000313" key="3">
    <source>
        <dbReference type="EMBL" id="PKK90073.1"/>
    </source>
</evidence>
<reference evidence="3 4" key="1">
    <citation type="journal article" date="2017" name="ISME J.">
        <title>Potential for microbial H2 and metal transformations associated with novel bacteria and archaea in deep terrestrial subsurface sediments.</title>
        <authorList>
            <person name="Hernsdorf A.W."/>
            <person name="Amano Y."/>
            <person name="Miyakawa K."/>
            <person name="Ise K."/>
            <person name="Suzuki Y."/>
            <person name="Anantharaman K."/>
            <person name="Probst A."/>
            <person name="Burstein D."/>
            <person name="Thomas B.C."/>
            <person name="Banfield J.F."/>
        </authorList>
    </citation>
    <scope>NUCLEOTIDE SEQUENCE [LARGE SCALE GENOMIC DNA]</scope>
    <source>
        <strain evidence="3">HGW-Wallbacteria-1</strain>
    </source>
</reference>
<dbReference type="InterPro" id="IPR036097">
    <property type="entry name" value="HisK_dim/P_sf"/>
</dbReference>
<dbReference type="Pfam" id="PF08448">
    <property type="entry name" value="PAS_4"/>
    <property type="match status" value="1"/>
</dbReference>
<evidence type="ECO:0000259" key="1">
    <source>
        <dbReference type="PROSITE" id="PS50112"/>
    </source>
</evidence>
<dbReference type="PROSITE" id="PS50113">
    <property type="entry name" value="PAC"/>
    <property type="match status" value="1"/>
</dbReference>
<evidence type="ECO:0008006" key="5">
    <source>
        <dbReference type="Google" id="ProtNLM"/>
    </source>
</evidence>
<dbReference type="GO" id="GO:0000155">
    <property type="term" value="F:phosphorelay sensor kinase activity"/>
    <property type="evidence" value="ECO:0007669"/>
    <property type="project" value="InterPro"/>
</dbReference>
<dbReference type="SMART" id="SM00091">
    <property type="entry name" value="PAS"/>
    <property type="match status" value="2"/>
</dbReference>
<dbReference type="PANTHER" id="PTHR44757">
    <property type="entry name" value="DIGUANYLATE CYCLASE DGCP"/>
    <property type="match status" value="1"/>
</dbReference>
<dbReference type="SMART" id="SM00388">
    <property type="entry name" value="HisKA"/>
    <property type="match status" value="1"/>
</dbReference>
<dbReference type="SUPFAM" id="SSF55785">
    <property type="entry name" value="PYP-like sensor domain (PAS domain)"/>
    <property type="match status" value="2"/>
</dbReference>
<protein>
    <recommendedName>
        <fullName evidence="5">PAS domain-containing protein</fullName>
    </recommendedName>
</protein>
<comment type="caution">
    <text evidence="3">The sequence shown here is derived from an EMBL/GenBank/DDBJ whole genome shotgun (WGS) entry which is preliminary data.</text>
</comment>
<dbReference type="InterPro" id="IPR000700">
    <property type="entry name" value="PAS-assoc_C"/>
</dbReference>
<name>A0A2N1PNZ7_9BACT</name>
<dbReference type="InterPro" id="IPR003661">
    <property type="entry name" value="HisK_dim/P_dom"/>
</dbReference>
<organism evidence="3 4">
    <name type="scientific">Candidatus Wallbacteria bacterium HGW-Wallbacteria-1</name>
    <dbReference type="NCBI Taxonomy" id="2013854"/>
    <lineage>
        <taxon>Bacteria</taxon>
        <taxon>Candidatus Walliibacteriota</taxon>
    </lineage>
</organism>
<accession>A0A2N1PNZ7</accession>
<dbReference type="CDD" id="cd00082">
    <property type="entry name" value="HisKA"/>
    <property type="match status" value="1"/>
</dbReference>
<proteinExistence type="predicted"/>
<dbReference type="CDD" id="cd00130">
    <property type="entry name" value="PAS"/>
    <property type="match status" value="2"/>
</dbReference>
<dbReference type="AlphaFoldDB" id="A0A2N1PNZ7"/>
<dbReference type="InterPro" id="IPR013656">
    <property type="entry name" value="PAS_4"/>
</dbReference>
<gene>
    <name evidence="3" type="ORF">CVV64_11175</name>
</gene>
<dbReference type="InterPro" id="IPR001610">
    <property type="entry name" value="PAC"/>
</dbReference>
<feature type="domain" description="PAC" evidence="2">
    <location>
        <begin position="236"/>
        <end position="289"/>
    </location>
</feature>
<dbReference type="NCBIfam" id="TIGR00229">
    <property type="entry name" value="sensory_box"/>
    <property type="match status" value="2"/>
</dbReference>
<dbReference type="SUPFAM" id="SSF47384">
    <property type="entry name" value="Homodimeric domain of signal transducing histidine kinase"/>
    <property type="match status" value="1"/>
</dbReference>